<organism evidence="3 4">
    <name type="scientific">Trematosphaeria pertusa</name>
    <dbReference type="NCBI Taxonomy" id="390896"/>
    <lineage>
        <taxon>Eukaryota</taxon>
        <taxon>Fungi</taxon>
        <taxon>Dikarya</taxon>
        <taxon>Ascomycota</taxon>
        <taxon>Pezizomycotina</taxon>
        <taxon>Dothideomycetes</taxon>
        <taxon>Pleosporomycetidae</taxon>
        <taxon>Pleosporales</taxon>
        <taxon>Massarineae</taxon>
        <taxon>Trematosphaeriaceae</taxon>
        <taxon>Trematosphaeria</taxon>
    </lineage>
</organism>
<dbReference type="PANTHER" id="PTHR46310:SF7">
    <property type="entry name" value="AMIDASE 1"/>
    <property type="match status" value="1"/>
</dbReference>
<dbReference type="AlphaFoldDB" id="A0A6A6IM92"/>
<dbReference type="InterPro" id="IPR023631">
    <property type="entry name" value="Amidase_dom"/>
</dbReference>
<dbReference type="EMBL" id="ML987193">
    <property type="protein sequence ID" value="KAF2250942.1"/>
    <property type="molecule type" value="Genomic_DNA"/>
</dbReference>
<dbReference type="Proteomes" id="UP000800094">
    <property type="component" value="Unassembled WGS sequence"/>
</dbReference>
<name>A0A6A6IM92_9PLEO</name>
<dbReference type="SUPFAM" id="SSF75304">
    <property type="entry name" value="Amidase signature (AS) enzymes"/>
    <property type="match status" value="1"/>
</dbReference>
<dbReference type="InterPro" id="IPR036928">
    <property type="entry name" value="AS_sf"/>
</dbReference>
<protein>
    <submittedName>
        <fullName evidence="3">Amidase signature enzyme</fullName>
    </submittedName>
</protein>
<keyword evidence="4" id="KW-1185">Reference proteome</keyword>
<dbReference type="Pfam" id="PF01425">
    <property type="entry name" value="Amidase"/>
    <property type="match status" value="1"/>
</dbReference>
<dbReference type="InterPro" id="IPR058329">
    <property type="entry name" value="Arp1_N"/>
</dbReference>
<accession>A0A6A6IM92</accession>
<evidence type="ECO:0000259" key="2">
    <source>
        <dbReference type="Pfam" id="PF26053"/>
    </source>
</evidence>
<evidence type="ECO:0000259" key="1">
    <source>
        <dbReference type="Pfam" id="PF01425"/>
    </source>
</evidence>
<dbReference type="PANTHER" id="PTHR46310">
    <property type="entry name" value="AMIDASE 1"/>
    <property type="match status" value="1"/>
</dbReference>
<proteinExistence type="predicted"/>
<dbReference type="RefSeq" id="XP_033685946.1">
    <property type="nucleotide sequence ID" value="XM_033828639.1"/>
</dbReference>
<evidence type="ECO:0000313" key="3">
    <source>
        <dbReference type="EMBL" id="KAF2250942.1"/>
    </source>
</evidence>
<dbReference type="Pfam" id="PF26053">
    <property type="entry name" value="DUF8016"/>
    <property type="match status" value="1"/>
</dbReference>
<dbReference type="GeneID" id="54581969"/>
<feature type="domain" description="Scytalone dehydratase-like protein Arp1 N-terminal" evidence="2">
    <location>
        <begin position="72"/>
        <end position="138"/>
    </location>
</feature>
<feature type="domain" description="Amidase" evidence="1">
    <location>
        <begin position="210"/>
        <end position="393"/>
    </location>
</feature>
<evidence type="ECO:0000313" key="4">
    <source>
        <dbReference type="Proteomes" id="UP000800094"/>
    </source>
</evidence>
<dbReference type="OrthoDB" id="5423360at2759"/>
<reference evidence="3" key="1">
    <citation type="journal article" date="2020" name="Stud. Mycol.">
        <title>101 Dothideomycetes genomes: a test case for predicting lifestyles and emergence of pathogens.</title>
        <authorList>
            <person name="Haridas S."/>
            <person name="Albert R."/>
            <person name="Binder M."/>
            <person name="Bloem J."/>
            <person name="Labutti K."/>
            <person name="Salamov A."/>
            <person name="Andreopoulos B."/>
            <person name="Baker S."/>
            <person name="Barry K."/>
            <person name="Bills G."/>
            <person name="Bluhm B."/>
            <person name="Cannon C."/>
            <person name="Castanera R."/>
            <person name="Culley D."/>
            <person name="Daum C."/>
            <person name="Ezra D."/>
            <person name="Gonzalez J."/>
            <person name="Henrissat B."/>
            <person name="Kuo A."/>
            <person name="Liang C."/>
            <person name="Lipzen A."/>
            <person name="Lutzoni F."/>
            <person name="Magnuson J."/>
            <person name="Mondo S."/>
            <person name="Nolan M."/>
            <person name="Ohm R."/>
            <person name="Pangilinan J."/>
            <person name="Park H.-J."/>
            <person name="Ramirez L."/>
            <person name="Alfaro M."/>
            <person name="Sun H."/>
            <person name="Tritt A."/>
            <person name="Yoshinaga Y."/>
            <person name="Zwiers L.-H."/>
            <person name="Turgeon B."/>
            <person name="Goodwin S."/>
            <person name="Spatafora J."/>
            <person name="Crous P."/>
            <person name="Grigoriev I."/>
        </authorList>
    </citation>
    <scope>NUCLEOTIDE SEQUENCE</scope>
    <source>
        <strain evidence="3">CBS 122368</strain>
    </source>
</reference>
<sequence>MLKVLRLCIAPLRRAVDRRFYEHPKGGAAMAQISRFPSGRDEVLSIDNSNYLVPYSESDAIVDDGNDDFSLVTVFRVPDERGPYLTEKWVKEAVHEYMSTDDVFSESFLAGVIFHGASNVHVTDEARAYLQGLGNRWIEHISNADMLPGPYARIAGRLRDVWKLVDDSSGTCMTAVRPQNAVSDSFETLRLASSDHDSVSIALPSRIKARAKIDSPVAGWRIVIKDNIDLEGIKTSLGNRAYYEVYPPRSQTAENIQKVIDRGVVVVGKAKMNSFGNWEEATEYIDYHAPWNPRADGYQSTGGSSAGSAAAVAAYDWLDIAIGTDSWGSITRPALWCGCFGLRPSIGAVSTHGIEPYVPTWDMPGILGRDLPRFRQFAAEWIQNDAMIKDPKPFSAILWASDFWSDIEPAQIEIARKFVHDAEAYLGLPCVDVSFEEEWRLSPPAEAEGRSLPEYINSALVSLAYDIYHSEDDFRERYMNKFGQPPYTSPPNQRVWDMGKTLSEADRDSGFIKIGVYERWFNEIILKGDRSNALIVHPQENMAPRYRDQPPTFKRPPQDGICSIALAAVLRGPALAIPISQIAYSSTVSGKVEHLPFVVTLVSAQGTDLFLLQTAQEILESANRPTSVSTGKVMWKL</sequence>
<dbReference type="Gene3D" id="3.90.1300.10">
    <property type="entry name" value="Amidase signature (AS) domain"/>
    <property type="match status" value="1"/>
</dbReference>
<gene>
    <name evidence="3" type="ORF">BU26DRAFT_517712</name>
</gene>